<reference evidence="1" key="1">
    <citation type="journal article" date="2014" name="Front. Microbiol.">
        <title>High frequency of phylogenetically diverse reductive dehalogenase-homologous genes in deep subseafloor sedimentary metagenomes.</title>
        <authorList>
            <person name="Kawai M."/>
            <person name="Futagami T."/>
            <person name="Toyoda A."/>
            <person name="Takaki Y."/>
            <person name="Nishi S."/>
            <person name="Hori S."/>
            <person name="Arai W."/>
            <person name="Tsubouchi T."/>
            <person name="Morono Y."/>
            <person name="Uchiyama I."/>
            <person name="Ito T."/>
            <person name="Fujiyama A."/>
            <person name="Inagaki F."/>
            <person name="Takami H."/>
        </authorList>
    </citation>
    <scope>NUCLEOTIDE SEQUENCE</scope>
    <source>
        <strain evidence="1">Expedition CK06-06</strain>
    </source>
</reference>
<evidence type="ECO:0000313" key="1">
    <source>
        <dbReference type="EMBL" id="GAJ16719.1"/>
    </source>
</evidence>
<sequence length="63" mass="7312">MDELFEKFERGEMPNFIELMAAISEISKMWPGEPCLDCRQAGKEISHESCNHDQGRNLQRQAE</sequence>
<proteinExistence type="predicted"/>
<protein>
    <submittedName>
        <fullName evidence="1">Uncharacterized protein</fullName>
    </submittedName>
</protein>
<name>X1UGQ7_9ZZZZ</name>
<comment type="caution">
    <text evidence="1">The sequence shown here is derived from an EMBL/GenBank/DDBJ whole genome shotgun (WGS) entry which is preliminary data.</text>
</comment>
<dbReference type="EMBL" id="BARW01038867">
    <property type="protein sequence ID" value="GAJ16719.1"/>
    <property type="molecule type" value="Genomic_DNA"/>
</dbReference>
<gene>
    <name evidence="1" type="ORF">S12H4_59463</name>
</gene>
<dbReference type="AlphaFoldDB" id="X1UGQ7"/>
<accession>X1UGQ7</accession>
<organism evidence="1">
    <name type="scientific">marine sediment metagenome</name>
    <dbReference type="NCBI Taxonomy" id="412755"/>
    <lineage>
        <taxon>unclassified sequences</taxon>
        <taxon>metagenomes</taxon>
        <taxon>ecological metagenomes</taxon>
    </lineage>
</organism>